<evidence type="ECO:0000313" key="2">
    <source>
        <dbReference type="EMBL" id="GHE88991.1"/>
    </source>
</evidence>
<keyword evidence="3" id="KW-1185">Reference proteome</keyword>
<feature type="transmembrane region" description="Helical" evidence="1">
    <location>
        <begin position="12"/>
        <end position="31"/>
    </location>
</feature>
<proteinExistence type="predicted"/>
<evidence type="ECO:0008006" key="4">
    <source>
        <dbReference type="Google" id="ProtNLM"/>
    </source>
</evidence>
<reference evidence="3" key="1">
    <citation type="journal article" date="2019" name="Int. J. Syst. Evol. Microbiol.">
        <title>The Global Catalogue of Microorganisms (GCM) 10K type strain sequencing project: providing services to taxonomists for standard genome sequencing and annotation.</title>
        <authorList>
            <consortium name="The Broad Institute Genomics Platform"/>
            <consortium name="The Broad Institute Genome Sequencing Center for Infectious Disease"/>
            <person name="Wu L."/>
            <person name="Ma J."/>
        </authorList>
    </citation>
    <scope>NUCLEOTIDE SEQUENCE [LARGE SCALE GENOMIC DNA]</scope>
    <source>
        <strain evidence="3">CGMCC 1.15922</strain>
    </source>
</reference>
<dbReference type="EMBL" id="BNAH01000006">
    <property type="protein sequence ID" value="GHE88991.1"/>
    <property type="molecule type" value="Genomic_DNA"/>
</dbReference>
<gene>
    <name evidence="2" type="ORF">GCM10011501_18040</name>
</gene>
<feature type="transmembrane region" description="Helical" evidence="1">
    <location>
        <begin position="37"/>
        <end position="55"/>
    </location>
</feature>
<evidence type="ECO:0000313" key="3">
    <source>
        <dbReference type="Proteomes" id="UP000626370"/>
    </source>
</evidence>
<keyword evidence="1" id="KW-0812">Transmembrane</keyword>
<sequence>MAKQLSLWQIFKWPIFMFILSLTGIITALLVDGLIDIFASLTLASTLIVTAWYALKQKR</sequence>
<evidence type="ECO:0000256" key="1">
    <source>
        <dbReference type="SAM" id="Phobius"/>
    </source>
</evidence>
<protein>
    <recommendedName>
        <fullName evidence="4">DUF4175 domain-containing protein</fullName>
    </recommendedName>
</protein>
<accession>A0ABQ3IQP5</accession>
<dbReference type="Proteomes" id="UP000626370">
    <property type="component" value="Unassembled WGS sequence"/>
</dbReference>
<keyword evidence="1" id="KW-1133">Transmembrane helix</keyword>
<keyword evidence="1" id="KW-0472">Membrane</keyword>
<comment type="caution">
    <text evidence="2">The sequence shown here is derived from an EMBL/GenBank/DDBJ whole genome shotgun (WGS) entry which is preliminary data.</text>
</comment>
<organism evidence="2 3">
    <name type="scientific">Thalassotalea profundi</name>
    <dbReference type="NCBI Taxonomy" id="2036687"/>
    <lineage>
        <taxon>Bacteria</taxon>
        <taxon>Pseudomonadati</taxon>
        <taxon>Pseudomonadota</taxon>
        <taxon>Gammaproteobacteria</taxon>
        <taxon>Alteromonadales</taxon>
        <taxon>Colwelliaceae</taxon>
        <taxon>Thalassotalea</taxon>
    </lineage>
</organism>
<dbReference type="RefSeq" id="WP_189377939.1">
    <property type="nucleotide sequence ID" value="NZ_BNAH01000006.1"/>
</dbReference>
<name>A0ABQ3IQP5_9GAMM</name>